<evidence type="ECO:0000256" key="2">
    <source>
        <dbReference type="ARBA" id="ARBA00007069"/>
    </source>
</evidence>
<dbReference type="GO" id="GO:0005886">
    <property type="term" value="C:plasma membrane"/>
    <property type="evidence" value="ECO:0007669"/>
    <property type="project" value="UniProtKB-SubCell"/>
</dbReference>
<dbReference type="EMBL" id="SOEY01000028">
    <property type="protein sequence ID" value="TFB71449.1"/>
    <property type="molecule type" value="Genomic_DNA"/>
</dbReference>
<sequence>MRSRAAAFGLLPFAVYVVLFLAVPTLIAIGTGFFDTTGAFTLATVAALGDPVVLTTFFNSFWLSALTAVVGAVVGALVCYALLGTRLDGALRSTVDSLSGVLAQFGGVMLAFAFVATIGIQGMVTVYLRDTFGLDIFENGVWLYSTTGLILPYIYFQVPLMIITFMPALQALKPQWAEANATLGGTTASYWLRIAFPVLAPSFLGSLLLLFANAFSSYATAAALVSQGSQIVPLQIRAALTSETLLGRENLAGALALGMIVVMAVVMVGYSALQSRAARWQQ</sequence>
<evidence type="ECO:0000256" key="7">
    <source>
        <dbReference type="ARBA" id="ARBA00023136"/>
    </source>
</evidence>
<feature type="domain" description="ABC transmembrane type-1" evidence="9">
    <location>
        <begin position="57"/>
        <end position="272"/>
    </location>
</feature>
<dbReference type="SUPFAM" id="SSF161098">
    <property type="entry name" value="MetI-like"/>
    <property type="match status" value="1"/>
</dbReference>
<evidence type="ECO:0000313" key="11">
    <source>
        <dbReference type="Proteomes" id="UP000298173"/>
    </source>
</evidence>
<dbReference type="InterPro" id="IPR000515">
    <property type="entry name" value="MetI-like"/>
</dbReference>
<feature type="transmembrane region" description="Helical" evidence="8">
    <location>
        <begin position="251"/>
        <end position="273"/>
    </location>
</feature>
<evidence type="ECO:0000259" key="9">
    <source>
        <dbReference type="PROSITE" id="PS50928"/>
    </source>
</evidence>
<evidence type="ECO:0000256" key="3">
    <source>
        <dbReference type="ARBA" id="ARBA00022448"/>
    </source>
</evidence>
<dbReference type="AlphaFoldDB" id="A0A4V3I7X5"/>
<reference evidence="10 11" key="1">
    <citation type="submission" date="2019-03" db="EMBL/GenBank/DDBJ databases">
        <title>Genomics of glacier-inhabiting Cryobacterium strains.</title>
        <authorList>
            <person name="Liu Q."/>
            <person name="Xin Y.-H."/>
        </authorList>
    </citation>
    <scope>NUCLEOTIDE SEQUENCE [LARGE SCALE GENOMIC DNA]</scope>
    <source>
        <strain evidence="10 11">HLT2-23</strain>
    </source>
</reference>
<keyword evidence="6 8" id="KW-1133">Transmembrane helix</keyword>
<comment type="subcellular location">
    <subcellularLocation>
        <location evidence="1">Cell membrane</location>
        <topology evidence="1">Multi-pass membrane protein</topology>
    </subcellularLocation>
</comment>
<evidence type="ECO:0000256" key="8">
    <source>
        <dbReference type="SAM" id="Phobius"/>
    </source>
</evidence>
<keyword evidence="11" id="KW-1185">Reference proteome</keyword>
<keyword evidence="5 8" id="KW-0812">Transmembrane</keyword>
<proteinExistence type="inferred from homology"/>
<dbReference type="InterPro" id="IPR035906">
    <property type="entry name" value="MetI-like_sf"/>
</dbReference>
<dbReference type="Proteomes" id="UP000298173">
    <property type="component" value="Unassembled WGS sequence"/>
</dbReference>
<evidence type="ECO:0000256" key="1">
    <source>
        <dbReference type="ARBA" id="ARBA00004651"/>
    </source>
</evidence>
<keyword evidence="4" id="KW-1003">Cell membrane</keyword>
<dbReference type="PANTHER" id="PTHR42929">
    <property type="entry name" value="INNER MEMBRANE ABC TRANSPORTER PERMEASE PROTEIN YDCU-RELATED-RELATED"/>
    <property type="match status" value="1"/>
</dbReference>
<evidence type="ECO:0000256" key="6">
    <source>
        <dbReference type="ARBA" id="ARBA00022989"/>
    </source>
</evidence>
<feature type="transmembrane region" description="Helical" evidence="8">
    <location>
        <begin position="95"/>
        <end position="121"/>
    </location>
</feature>
<keyword evidence="7 8" id="KW-0472">Membrane</keyword>
<comment type="similarity">
    <text evidence="2">Belongs to the binding-protein-dependent transport system permease family. CysTW subfamily.</text>
</comment>
<dbReference type="GO" id="GO:0055085">
    <property type="term" value="P:transmembrane transport"/>
    <property type="evidence" value="ECO:0007669"/>
    <property type="project" value="InterPro"/>
</dbReference>
<protein>
    <submittedName>
        <fullName evidence="10">ABC transporter permease</fullName>
    </submittedName>
</protein>
<dbReference type="PANTHER" id="PTHR42929:SF1">
    <property type="entry name" value="INNER MEMBRANE ABC TRANSPORTER PERMEASE PROTEIN YDCU-RELATED"/>
    <property type="match status" value="1"/>
</dbReference>
<name>A0A4V3I7X5_9MICO</name>
<gene>
    <name evidence="10" type="ORF">E3O06_12995</name>
</gene>
<dbReference type="OrthoDB" id="8404154at2"/>
<organism evidence="10 11">
    <name type="scientific">Cryobacterium glaciale</name>
    <dbReference type="NCBI Taxonomy" id="1259145"/>
    <lineage>
        <taxon>Bacteria</taxon>
        <taxon>Bacillati</taxon>
        <taxon>Actinomycetota</taxon>
        <taxon>Actinomycetes</taxon>
        <taxon>Micrococcales</taxon>
        <taxon>Microbacteriaceae</taxon>
        <taxon>Cryobacterium</taxon>
    </lineage>
</organism>
<evidence type="ECO:0000256" key="4">
    <source>
        <dbReference type="ARBA" id="ARBA00022475"/>
    </source>
</evidence>
<dbReference type="PROSITE" id="PS50928">
    <property type="entry name" value="ABC_TM1"/>
    <property type="match status" value="1"/>
</dbReference>
<feature type="transmembrane region" description="Helical" evidence="8">
    <location>
        <begin position="190"/>
        <end position="212"/>
    </location>
</feature>
<feature type="transmembrane region" description="Helical" evidence="8">
    <location>
        <begin position="141"/>
        <end position="169"/>
    </location>
</feature>
<evidence type="ECO:0000313" key="10">
    <source>
        <dbReference type="EMBL" id="TFB71449.1"/>
    </source>
</evidence>
<keyword evidence="3" id="KW-0813">Transport</keyword>
<dbReference type="Gene3D" id="1.10.3720.10">
    <property type="entry name" value="MetI-like"/>
    <property type="match status" value="1"/>
</dbReference>
<comment type="caution">
    <text evidence="10">The sequence shown here is derived from an EMBL/GenBank/DDBJ whole genome shotgun (WGS) entry which is preliminary data.</text>
</comment>
<feature type="transmembrane region" description="Helical" evidence="8">
    <location>
        <begin position="61"/>
        <end position="83"/>
    </location>
</feature>
<accession>A0A4V3I7X5</accession>
<evidence type="ECO:0000256" key="5">
    <source>
        <dbReference type="ARBA" id="ARBA00022692"/>
    </source>
</evidence>